<protein>
    <submittedName>
        <fullName evidence="6">HhH-GPD family protein</fullName>
    </submittedName>
</protein>
<dbReference type="Pfam" id="PF00730">
    <property type="entry name" value="HhH-GPD"/>
    <property type="match status" value="1"/>
</dbReference>
<dbReference type="KEGG" id="mif:Metin_0477"/>
<dbReference type="Proteomes" id="UP000002061">
    <property type="component" value="Chromosome"/>
</dbReference>
<evidence type="ECO:0000313" key="7">
    <source>
        <dbReference type="Proteomes" id="UP000002061"/>
    </source>
</evidence>
<dbReference type="CDD" id="cd00056">
    <property type="entry name" value="ENDO3c"/>
    <property type="match status" value="1"/>
</dbReference>
<dbReference type="SMART" id="SM00478">
    <property type="entry name" value="ENDO3c"/>
    <property type="match status" value="1"/>
</dbReference>
<evidence type="ECO:0000256" key="3">
    <source>
        <dbReference type="ARBA" id="ARBA00023004"/>
    </source>
</evidence>
<sequence>MKIYEKLLNTYGYQNWWPAETRFEVIIGSILVQGTQWSRVEKVIEEMKKRDLIDEEKILKIDEDELINIIRKVGYYKRKARALKELTGFIVNNYGSTDEMAKSDESLISLREKLLSIKGIGKETADSILLYALDRETFVVNAYTKRLFGRLNIIHEKDYEKIKRFFESQIPRDLKIYKEYNALIVEHCKRACRKVPKCLTCPLKNICPYSEDYAIKEVKG</sequence>
<dbReference type="STRING" id="573063.Metin_0477"/>
<gene>
    <name evidence="6" type="ordered locus">Metin_0477</name>
</gene>
<keyword evidence="1" id="KW-0004">4Fe-4S</keyword>
<dbReference type="AlphaFoldDB" id="D5VRE4"/>
<evidence type="ECO:0000256" key="1">
    <source>
        <dbReference type="ARBA" id="ARBA00022485"/>
    </source>
</evidence>
<dbReference type="GO" id="GO:0003824">
    <property type="term" value="F:catalytic activity"/>
    <property type="evidence" value="ECO:0007669"/>
    <property type="project" value="InterPro"/>
</dbReference>
<dbReference type="HOGENOM" id="CLU_012862_6_0_2"/>
<dbReference type="Gene3D" id="1.10.1670.10">
    <property type="entry name" value="Helix-hairpin-Helix base-excision DNA repair enzymes (C-terminal)"/>
    <property type="match status" value="1"/>
</dbReference>
<dbReference type="GO" id="GO:0006284">
    <property type="term" value="P:base-excision repair"/>
    <property type="evidence" value="ECO:0007669"/>
    <property type="project" value="InterPro"/>
</dbReference>
<dbReference type="SUPFAM" id="SSF48150">
    <property type="entry name" value="DNA-glycosylase"/>
    <property type="match status" value="1"/>
</dbReference>
<dbReference type="PANTHER" id="PTHR10359:SF19">
    <property type="entry name" value="DNA REPAIR GLYCOSYLASE MJ1434-RELATED"/>
    <property type="match status" value="1"/>
</dbReference>
<keyword evidence="2" id="KW-0479">Metal-binding</keyword>
<dbReference type="RefSeq" id="WP_013099893.1">
    <property type="nucleotide sequence ID" value="NC_014122.1"/>
</dbReference>
<dbReference type="PANTHER" id="PTHR10359">
    <property type="entry name" value="A/G-SPECIFIC ADENINE GLYCOSYLASE/ENDONUCLEASE III"/>
    <property type="match status" value="1"/>
</dbReference>
<dbReference type="GO" id="GO:0046872">
    <property type="term" value="F:metal ion binding"/>
    <property type="evidence" value="ECO:0007669"/>
    <property type="project" value="UniProtKB-KW"/>
</dbReference>
<dbReference type="InterPro" id="IPR003265">
    <property type="entry name" value="HhH-GPD_domain"/>
</dbReference>
<evidence type="ECO:0000256" key="2">
    <source>
        <dbReference type="ARBA" id="ARBA00022723"/>
    </source>
</evidence>
<dbReference type="Gene3D" id="1.10.340.30">
    <property type="entry name" value="Hypothetical protein, domain 2"/>
    <property type="match status" value="1"/>
</dbReference>
<reference evidence="6" key="1">
    <citation type="submission" date="2010-04" db="EMBL/GenBank/DDBJ databases">
        <title>Complete sequence of Methanocaldococcus infernus ME.</title>
        <authorList>
            <consortium name="US DOE Joint Genome Institute"/>
            <person name="Lucas S."/>
            <person name="Copeland A."/>
            <person name="Lapidus A."/>
            <person name="Cheng J.-F."/>
            <person name="Bruce D."/>
            <person name="Goodwin L."/>
            <person name="Pitluck S."/>
            <person name="Munk A.C."/>
            <person name="Detter J.C."/>
            <person name="Han C."/>
            <person name="Tapia R."/>
            <person name="Land M."/>
            <person name="Hauser L."/>
            <person name="Kyrpides N."/>
            <person name="Mikhailova N."/>
            <person name="Sieprawska-Lupa M."/>
            <person name="Whitman W.B."/>
            <person name="Woyke T."/>
        </authorList>
    </citation>
    <scope>NUCLEOTIDE SEQUENCE [LARGE SCALE GENOMIC DNA]</scope>
    <source>
        <strain evidence="6">ME</strain>
    </source>
</reference>
<keyword evidence="4" id="KW-0411">Iron-sulfur</keyword>
<accession>D5VRE4</accession>
<dbReference type="eggNOG" id="arCOG00461">
    <property type="taxonomic scope" value="Archaea"/>
</dbReference>
<name>D5VRE4_METIM</name>
<dbReference type="InterPro" id="IPR023170">
    <property type="entry name" value="HhH_base_excis_C"/>
</dbReference>
<keyword evidence="7" id="KW-1185">Reference proteome</keyword>
<dbReference type="GO" id="GO:0051539">
    <property type="term" value="F:4 iron, 4 sulfur cluster binding"/>
    <property type="evidence" value="ECO:0007669"/>
    <property type="project" value="UniProtKB-KW"/>
</dbReference>
<keyword evidence="3" id="KW-0408">Iron</keyword>
<proteinExistence type="predicted"/>
<dbReference type="EMBL" id="CP002009">
    <property type="protein sequence ID" value="ADG13147.1"/>
    <property type="molecule type" value="Genomic_DNA"/>
</dbReference>
<evidence type="ECO:0000313" key="6">
    <source>
        <dbReference type="EMBL" id="ADG13147.1"/>
    </source>
</evidence>
<dbReference type="PIRSF" id="PIRSF001435">
    <property type="entry name" value="Nth"/>
    <property type="match status" value="1"/>
</dbReference>
<organism evidence="6 7">
    <name type="scientific">Methanocaldococcus infernus (strain DSM 11812 / JCM 15783 / ME)</name>
    <dbReference type="NCBI Taxonomy" id="573063"/>
    <lineage>
        <taxon>Archaea</taxon>
        <taxon>Methanobacteriati</taxon>
        <taxon>Methanobacteriota</taxon>
        <taxon>Methanomada group</taxon>
        <taxon>Methanococci</taxon>
        <taxon>Methanococcales</taxon>
        <taxon>Methanocaldococcaceae</taxon>
        <taxon>Methanocaldococcus</taxon>
    </lineage>
</organism>
<dbReference type="GeneID" id="9131482"/>
<dbReference type="InterPro" id="IPR011257">
    <property type="entry name" value="DNA_glycosylase"/>
</dbReference>
<feature type="domain" description="HhH-GPD" evidence="5">
    <location>
        <begin position="31"/>
        <end position="190"/>
    </location>
</feature>
<evidence type="ECO:0000256" key="4">
    <source>
        <dbReference type="ARBA" id="ARBA00023014"/>
    </source>
</evidence>
<evidence type="ECO:0000259" key="5">
    <source>
        <dbReference type="SMART" id="SM00478"/>
    </source>
</evidence>